<accession>A0A0C9VTW2</accession>
<evidence type="ECO:0000313" key="2">
    <source>
        <dbReference type="EMBL" id="KIJ41606.1"/>
    </source>
</evidence>
<name>A0A0C9VTW2_SPHS4</name>
<feature type="compositionally biased region" description="Acidic residues" evidence="1">
    <location>
        <begin position="155"/>
        <end position="169"/>
    </location>
</feature>
<keyword evidence="3" id="KW-1185">Reference proteome</keyword>
<gene>
    <name evidence="2" type="ORF">M422DRAFT_255221</name>
</gene>
<organism evidence="2 3">
    <name type="scientific">Sphaerobolus stellatus (strain SS14)</name>
    <dbReference type="NCBI Taxonomy" id="990650"/>
    <lineage>
        <taxon>Eukaryota</taxon>
        <taxon>Fungi</taxon>
        <taxon>Dikarya</taxon>
        <taxon>Basidiomycota</taxon>
        <taxon>Agaricomycotina</taxon>
        <taxon>Agaricomycetes</taxon>
        <taxon>Phallomycetidae</taxon>
        <taxon>Geastrales</taxon>
        <taxon>Sphaerobolaceae</taxon>
        <taxon>Sphaerobolus</taxon>
    </lineage>
</organism>
<feature type="region of interest" description="Disordered" evidence="1">
    <location>
        <begin position="30"/>
        <end position="54"/>
    </location>
</feature>
<dbReference type="HOGENOM" id="CLU_066493_0_0_1"/>
<evidence type="ECO:0000256" key="1">
    <source>
        <dbReference type="SAM" id="MobiDB-lite"/>
    </source>
</evidence>
<dbReference type="Proteomes" id="UP000054279">
    <property type="component" value="Unassembled WGS sequence"/>
</dbReference>
<evidence type="ECO:0000313" key="3">
    <source>
        <dbReference type="Proteomes" id="UP000054279"/>
    </source>
</evidence>
<feature type="region of interest" description="Disordered" evidence="1">
    <location>
        <begin position="147"/>
        <end position="169"/>
    </location>
</feature>
<sequence>MSNPPLRQVSSSPALLSTNVVSSYNPLGSATIPSEGAEDQTVPPPPYSNESGNDYRLLGTYRDLAVLTINYANGRTTSTIVPVVIDFGATQSQNSQYVIAARDSSEGGDSLFTDGSSNEENLPELILLSGDDSDSFVLSNSDSDSQSYITLNNGSDEENTDSMSDSEVDSLFDEVSEEHSEYDPSSSIALRAGYIGPDSDCIEYRRLFMLDWFELPLESGNKLCPYRILGGMVPGLRWIHEGSSLPFLELISMCYRGSSVNQLAHDVDTAFYGAELKLIRKVTMPHEFVTGTFDIEFSLFWKVYDEPTHDREERAKDIVMLRHNLASPSLYARPYEIHREMMVEYMIQNGGVIWALA</sequence>
<dbReference type="AlphaFoldDB" id="A0A0C9VTW2"/>
<reference evidence="2 3" key="1">
    <citation type="submission" date="2014-06" db="EMBL/GenBank/DDBJ databases">
        <title>Evolutionary Origins and Diversification of the Mycorrhizal Mutualists.</title>
        <authorList>
            <consortium name="DOE Joint Genome Institute"/>
            <consortium name="Mycorrhizal Genomics Consortium"/>
            <person name="Kohler A."/>
            <person name="Kuo A."/>
            <person name="Nagy L.G."/>
            <person name="Floudas D."/>
            <person name="Copeland A."/>
            <person name="Barry K.W."/>
            <person name="Cichocki N."/>
            <person name="Veneault-Fourrey C."/>
            <person name="LaButti K."/>
            <person name="Lindquist E.A."/>
            <person name="Lipzen A."/>
            <person name="Lundell T."/>
            <person name="Morin E."/>
            <person name="Murat C."/>
            <person name="Riley R."/>
            <person name="Ohm R."/>
            <person name="Sun H."/>
            <person name="Tunlid A."/>
            <person name="Henrissat B."/>
            <person name="Grigoriev I.V."/>
            <person name="Hibbett D.S."/>
            <person name="Martin F."/>
        </authorList>
    </citation>
    <scope>NUCLEOTIDE SEQUENCE [LARGE SCALE GENOMIC DNA]</scope>
    <source>
        <strain evidence="2 3">SS14</strain>
    </source>
</reference>
<proteinExistence type="predicted"/>
<dbReference type="EMBL" id="KN837135">
    <property type="protein sequence ID" value="KIJ41606.1"/>
    <property type="molecule type" value="Genomic_DNA"/>
</dbReference>
<protein>
    <submittedName>
        <fullName evidence="2">Uncharacterized protein</fullName>
    </submittedName>
</protein>